<feature type="transmembrane region" description="Helical" evidence="1">
    <location>
        <begin position="141"/>
        <end position="158"/>
    </location>
</feature>
<name>A0ABS0JEF0_9ACTN</name>
<accession>A0ABS0JEF0</accession>
<dbReference type="EMBL" id="JADOTX010000001">
    <property type="protein sequence ID" value="MBG6065319.1"/>
    <property type="molecule type" value="Genomic_DNA"/>
</dbReference>
<evidence type="ECO:0000313" key="3">
    <source>
        <dbReference type="Proteomes" id="UP000614915"/>
    </source>
</evidence>
<reference evidence="2 3" key="1">
    <citation type="submission" date="2020-11" db="EMBL/GenBank/DDBJ databases">
        <title>Sequencing the genomes of 1000 actinobacteria strains.</title>
        <authorList>
            <person name="Klenk H.-P."/>
        </authorList>
    </citation>
    <scope>NUCLEOTIDE SEQUENCE [LARGE SCALE GENOMIC DNA]</scope>
    <source>
        <strain evidence="2 3">DSM 101692</strain>
    </source>
</reference>
<keyword evidence="1" id="KW-0472">Membrane</keyword>
<dbReference type="Proteomes" id="UP000614915">
    <property type="component" value="Unassembled WGS sequence"/>
</dbReference>
<protein>
    <submittedName>
        <fullName evidence="2">Uncharacterized protein</fullName>
    </submittedName>
</protein>
<gene>
    <name evidence="2" type="ORF">IW248_001606</name>
</gene>
<keyword evidence="1" id="KW-1133">Transmembrane helix</keyword>
<proteinExistence type="predicted"/>
<organism evidence="2 3">
    <name type="scientific">Micromonospora ureilytica</name>
    <dbReference type="NCBI Taxonomy" id="709868"/>
    <lineage>
        <taxon>Bacteria</taxon>
        <taxon>Bacillati</taxon>
        <taxon>Actinomycetota</taxon>
        <taxon>Actinomycetes</taxon>
        <taxon>Micromonosporales</taxon>
        <taxon>Micromonosporaceae</taxon>
        <taxon>Micromonospora</taxon>
    </lineage>
</organism>
<keyword evidence="1" id="KW-0812">Transmembrane</keyword>
<evidence type="ECO:0000313" key="2">
    <source>
        <dbReference type="EMBL" id="MBG6065319.1"/>
    </source>
</evidence>
<feature type="transmembrane region" description="Helical" evidence="1">
    <location>
        <begin position="61"/>
        <end position="82"/>
    </location>
</feature>
<sequence length="159" mass="17249">MINTAGGDGHLTLGNCSRSEPASVLFAIMASRGKSQLWRYWGYGILAVLLLSLGSNSFGPGIYALLVGLLLVFVLFQAPVYCGAINRKRGGAVEFCRNNSAGLLLGCHLRQHKWQKFGRDWWSLGWSEKTRGIWTGAQAKLATLSFVIGTVTGVIGVFK</sequence>
<comment type="caution">
    <text evidence="2">The sequence shown here is derived from an EMBL/GenBank/DDBJ whole genome shotgun (WGS) entry which is preliminary data.</text>
</comment>
<feature type="transmembrane region" description="Helical" evidence="1">
    <location>
        <begin position="37"/>
        <end position="55"/>
    </location>
</feature>
<evidence type="ECO:0000256" key="1">
    <source>
        <dbReference type="SAM" id="Phobius"/>
    </source>
</evidence>
<keyword evidence="3" id="KW-1185">Reference proteome</keyword>